<dbReference type="PIRSF" id="PIRSF025024">
    <property type="entry name" value="Transcriptional_adaptor_2"/>
    <property type="match status" value="1"/>
</dbReference>
<name>A0A336KRL1_CULSO</name>
<keyword evidence="3 9" id="KW-0863">Zinc-finger</keyword>
<evidence type="ECO:0000256" key="10">
    <source>
        <dbReference type="SAM" id="MobiDB-lite"/>
    </source>
</evidence>
<gene>
    <name evidence="14" type="primary">CSON013377</name>
</gene>
<protein>
    <recommendedName>
        <fullName evidence="8">Transcriptional adapter</fullName>
    </recommendedName>
</protein>
<dbReference type="GO" id="GO:0070461">
    <property type="term" value="C:SAGA-type complex"/>
    <property type="evidence" value="ECO:0007669"/>
    <property type="project" value="TreeGrafter"/>
</dbReference>
<feature type="region of interest" description="Disordered" evidence="10">
    <location>
        <begin position="315"/>
        <end position="336"/>
    </location>
</feature>
<dbReference type="SUPFAM" id="SSF46689">
    <property type="entry name" value="Homeodomain-like"/>
    <property type="match status" value="1"/>
</dbReference>
<dbReference type="PANTHER" id="PTHR12374:SF63">
    <property type="entry name" value="TRANSCRIPTIONAL ADAPTER 2-BETA"/>
    <property type="match status" value="1"/>
</dbReference>
<organism evidence="14">
    <name type="scientific">Culicoides sonorensis</name>
    <name type="common">Biting midge</name>
    <dbReference type="NCBI Taxonomy" id="179676"/>
    <lineage>
        <taxon>Eukaryota</taxon>
        <taxon>Metazoa</taxon>
        <taxon>Ecdysozoa</taxon>
        <taxon>Arthropoda</taxon>
        <taxon>Hexapoda</taxon>
        <taxon>Insecta</taxon>
        <taxon>Pterygota</taxon>
        <taxon>Neoptera</taxon>
        <taxon>Endopterygota</taxon>
        <taxon>Diptera</taxon>
        <taxon>Nematocera</taxon>
        <taxon>Chironomoidea</taxon>
        <taxon>Ceratopogonidae</taxon>
        <taxon>Ceratopogoninae</taxon>
        <taxon>Culicoides</taxon>
        <taxon>Monoculicoides</taxon>
    </lineage>
</organism>
<dbReference type="GO" id="GO:0006357">
    <property type="term" value="P:regulation of transcription by RNA polymerase II"/>
    <property type="evidence" value="ECO:0007669"/>
    <property type="project" value="InterPro"/>
</dbReference>
<evidence type="ECO:0000313" key="15">
    <source>
        <dbReference type="EMBL" id="SSX26392.1"/>
    </source>
</evidence>
<dbReference type="VEuPathDB" id="VectorBase:CSON013377"/>
<dbReference type="PANTHER" id="PTHR12374">
    <property type="entry name" value="TRANSCRIPTIONAL ADAPTOR 2 ADA2 -RELATED"/>
    <property type="match status" value="1"/>
</dbReference>
<dbReference type="Pfam" id="PF25299">
    <property type="entry name" value="ZZ_ADA2"/>
    <property type="match status" value="1"/>
</dbReference>
<dbReference type="SUPFAM" id="SSF57850">
    <property type="entry name" value="RING/U-box"/>
    <property type="match status" value="1"/>
</dbReference>
<evidence type="ECO:0000259" key="11">
    <source>
        <dbReference type="PROSITE" id="PS50090"/>
    </source>
</evidence>
<dbReference type="InterPro" id="IPR056267">
    <property type="entry name" value="Ada2b_C"/>
</dbReference>
<feature type="region of interest" description="Disordered" evidence="10">
    <location>
        <begin position="359"/>
        <end position="383"/>
    </location>
</feature>
<dbReference type="EMBL" id="UFQT01000673">
    <property type="protein sequence ID" value="SSX26392.1"/>
    <property type="molecule type" value="Genomic_DNA"/>
</dbReference>
<reference evidence="14" key="1">
    <citation type="submission" date="2018-04" db="EMBL/GenBank/DDBJ databases">
        <authorList>
            <person name="Go L.Y."/>
            <person name="Mitchell J.A."/>
        </authorList>
    </citation>
    <scope>NUCLEOTIDE SEQUENCE</scope>
    <source>
        <tissue evidence="14">Whole organism</tissue>
    </source>
</reference>
<evidence type="ECO:0000256" key="4">
    <source>
        <dbReference type="ARBA" id="ARBA00022833"/>
    </source>
</evidence>
<evidence type="ECO:0000313" key="14">
    <source>
        <dbReference type="EMBL" id="SSX06035.1"/>
    </source>
</evidence>
<dbReference type="InterPro" id="IPR000433">
    <property type="entry name" value="Znf_ZZ"/>
</dbReference>
<comment type="subcellular location">
    <subcellularLocation>
        <location evidence="1 8">Nucleus</location>
    </subcellularLocation>
</comment>
<feature type="compositionally biased region" description="Polar residues" evidence="10">
    <location>
        <begin position="369"/>
        <end position="383"/>
    </location>
</feature>
<dbReference type="InterPro" id="IPR055141">
    <property type="entry name" value="TADA2A_B-like_dom"/>
</dbReference>
<keyword evidence="4" id="KW-0862">Zinc</keyword>
<evidence type="ECO:0000256" key="3">
    <source>
        <dbReference type="ARBA" id="ARBA00022771"/>
    </source>
</evidence>
<dbReference type="Pfam" id="PF22941">
    <property type="entry name" value="TADA2A-like_3rd"/>
    <property type="match status" value="1"/>
</dbReference>
<evidence type="ECO:0000256" key="8">
    <source>
        <dbReference type="PIRNR" id="PIRNR025024"/>
    </source>
</evidence>
<feature type="domain" description="ZZ-type" evidence="12">
    <location>
        <begin position="4"/>
        <end position="59"/>
    </location>
</feature>
<keyword evidence="5 8" id="KW-0805">Transcription regulation</keyword>
<dbReference type="OMA" id="KLKFNRT"/>
<proteinExistence type="predicted"/>
<dbReference type="AlphaFoldDB" id="A0A336KRL1"/>
<dbReference type="GO" id="GO:0006338">
    <property type="term" value="P:chromatin remodeling"/>
    <property type="evidence" value="ECO:0007669"/>
    <property type="project" value="TreeGrafter"/>
</dbReference>
<dbReference type="PROSITE" id="PS51293">
    <property type="entry name" value="SANT"/>
    <property type="match status" value="1"/>
</dbReference>
<keyword evidence="7 8" id="KW-0539">Nucleus</keyword>
<dbReference type="Pfam" id="PF00249">
    <property type="entry name" value="Myb_DNA-binding"/>
    <property type="match status" value="1"/>
</dbReference>
<feature type="domain" description="Myb-like" evidence="11">
    <location>
        <begin position="65"/>
        <end position="111"/>
    </location>
</feature>
<dbReference type="CDD" id="cd02335">
    <property type="entry name" value="ZZ_ADA2"/>
    <property type="match status" value="1"/>
</dbReference>
<dbReference type="Gene3D" id="3.30.60.90">
    <property type="match status" value="1"/>
</dbReference>
<dbReference type="InterPro" id="IPR009057">
    <property type="entry name" value="Homeodomain-like_sf"/>
</dbReference>
<evidence type="ECO:0000256" key="9">
    <source>
        <dbReference type="PROSITE-ProRule" id="PRU00228"/>
    </source>
</evidence>
<feature type="compositionally biased region" description="Basic and acidic residues" evidence="10">
    <location>
        <begin position="327"/>
        <end position="336"/>
    </location>
</feature>
<evidence type="ECO:0000256" key="6">
    <source>
        <dbReference type="ARBA" id="ARBA00023163"/>
    </source>
</evidence>
<dbReference type="InterPro" id="IPR041983">
    <property type="entry name" value="ADA2-like_ZZ"/>
</dbReference>
<dbReference type="Gene3D" id="1.10.10.60">
    <property type="entry name" value="Homeodomain-like"/>
    <property type="match status" value="1"/>
</dbReference>
<evidence type="ECO:0000256" key="1">
    <source>
        <dbReference type="ARBA" id="ARBA00004123"/>
    </source>
</evidence>
<feature type="domain" description="SANT" evidence="13">
    <location>
        <begin position="63"/>
        <end position="115"/>
    </location>
</feature>
<dbReference type="InterPro" id="IPR043145">
    <property type="entry name" value="Znf_ZZ_sf"/>
</dbReference>
<keyword evidence="2" id="KW-0479">Metal-binding</keyword>
<evidence type="ECO:0000256" key="2">
    <source>
        <dbReference type="ARBA" id="ARBA00022723"/>
    </source>
</evidence>
<evidence type="ECO:0000259" key="12">
    <source>
        <dbReference type="PROSITE" id="PS50135"/>
    </source>
</evidence>
<dbReference type="GO" id="GO:0005634">
    <property type="term" value="C:nucleus"/>
    <property type="evidence" value="ECO:0007669"/>
    <property type="project" value="UniProtKB-SubCell"/>
</dbReference>
<keyword evidence="6 8" id="KW-0804">Transcription</keyword>
<dbReference type="PROSITE" id="PS50135">
    <property type="entry name" value="ZF_ZZ_2"/>
    <property type="match status" value="1"/>
</dbReference>
<dbReference type="GO" id="GO:0008270">
    <property type="term" value="F:zinc ion binding"/>
    <property type="evidence" value="ECO:0007669"/>
    <property type="project" value="UniProtKB-KW"/>
</dbReference>
<dbReference type="PROSITE" id="PS50090">
    <property type="entry name" value="MYB_LIKE"/>
    <property type="match status" value="1"/>
</dbReference>
<evidence type="ECO:0000259" key="13">
    <source>
        <dbReference type="PROSITE" id="PS51293"/>
    </source>
</evidence>
<sequence>MEIFIKHTCVNCQEEITGIGILCNDCTDYTSCLICFSSGAETGAHRNNHSYKFIDTGTLSIFRGKNGWSAKEELHLLDAIEQYGYGNWQDISKHIETKSPEDAKEEYISKFLHGTIGRHTWGPEFENRPILKDHTHPTDTTQISRVQTDKMPVLDILPEEAQQLGYLPNREDFEIEYDSPAEKIVSNLLITPDDDDVDLLVKLAQIHMYTRRLKERARRKKLVRDYQLAAQFFRGNIRRGNRQTKDQKEFRDRFRVFAQFYTSPQYDRLLYSLEGERTLRTRLQELNRYRSSGLTKIDECIYYEQQMALQQKGNNTTNYSAHQSGHQRSELNENKQTSERLALLHQLAQQNKNKITTATTTQDTHDHLNNNNTEDFSSKESSQLQDVVNQTRRQLLSSNEMQICSITNKPAPNYITCKAVMLAGGHKYQQPTNPSEKMMKNYFSKCGWLQ</sequence>
<evidence type="ECO:0000256" key="7">
    <source>
        <dbReference type="ARBA" id="ARBA00023242"/>
    </source>
</evidence>
<accession>A0A336KRL1</accession>
<dbReference type="Pfam" id="PF24533">
    <property type="entry name" value="Tri-helical_Ada2b_C"/>
    <property type="match status" value="1"/>
</dbReference>
<dbReference type="GO" id="GO:0003682">
    <property type="term" value="F:chromatin binding"/>
    <property type="evidence" value="ECO:0007669"/>
    <property type="project" value="TreeGrafter"/>
</dbReference>
<dbReference type="CDD" id="cd00167">
    <property type="entry name" value="SANT"/>
    <property type="match status" value="1"/>
</dbReference>
<reference evidence="15" key="2">
    <citation type="submission" date="2018-07" db="EMBL/GenBank/DDBJ databases">
        <authorList>
            <person name="Quirk P.G."/>
            <person name="Krulwich T.A."/>
        </authorList>
    </citation>
    <scope>NUCLEOTIDE SEQUENCE</scope>
</reference>
<dbReference type="EMBL" id="UFQS01000673">
    <property type="protein sequence ID" value="SSX06035.1"/>
    <property type="molecule type" value="Genomic_DNA"/>
</dbReference>
<evidence type="ECO:0000256" key="5">
    <source>
        <dbReference type="ARBA" id="ARBA00023015"/>
    </source>
</evidence>
<dbReference type="GO" id="GO:0003713">
    <property type="term" value="F:transcription coactivator activity"/>
    <property type="evidence" value="ECO:0007669"/>
    <property type="project" value="InterPro"/>
</dbReference>
<feature type="compositionally biased region" description="Polar residues" evidence="10">
    <location>
        <begin position="315"/>
        <end position="326"/>
    </location>
</feature>
<dbReference type="InterPro" id="IPR001005">
    <property type="entry name" value="SANT/Myb"/>
</dbReference>
<dbReference type="InterPro" id="IPR016827">
    <property type="entry name" value="Ada2/TADA2"/>
</dbReference>
<dbReference type="InterPro" id="IPR017884">
    <property type="entry name" value="SANT_dom"/>
</dbReference>